<sequence length="1174" mass="130492">MDRTKIIAAFIERWQGVTATELATAQSFVIDLCELLEVPKPHPTPEQDYMFERPITFAHGDGSSSPGRIDCYRRGHFVLEAKKLKANQHTKGFDDGLLRARSQGEGYARALPASEGRPPFVLVVDVGTVIEVYAEFTRSGGTYVPFPDPRSHRIVLADLNVPEILERLRLIWTNPAALDPTLISAKVTRDVSQQLATLARSLEQDGHSSHDVAAYLSRCLFSMFAEDVELLPAGSFHGLLVQHRRDPATLRRMLTSLWADMDRGGFAPAIVKDVLKFNGKLFKGASANAYSLLLNTEQIDSLIAAAHANWKEVEPAIFGTLLERALDPTERHALGAHYTPRAYVERLVLPTVIDPLRKEWADVQVAALTLAHEAADLEAHPPEVNVKTKKGLEAIYRYNSDVRAKWKEARERVRVFLHRLSTLRVLDPACGSGNFLYVTLEHLKRLEGEVLNQLDALGDVQDSLDLGRETVTVQQLLGIEINGRAAALAELVLWIGFLQWHIRTRGRASVAEPVVHDYGNIEHRDAVLAYDCQEPLIDAAGRPVTSWDGTTTKPHSVTGQPVPDETAQVVQWRYENARQADWPRADFIVGNPPFIGNKRMRITLGGGYVDALRSAWPDVPESADFVMYWWHKAAEAVRSNAAERFGLITTNSLTMIFNRRVIAAQQKATPPLSLVFAVPDHPWVDSADGAAVRIAMSVGVQGTVDGDLLSVVEEGQQSDGEATVIFKSRRGRIHSDLKVGANVAAAKALRANSLISNRGVIPHGAGFILTVEQASMLGLGTQPGLERRIRPYRNGKDLAGKPRNQLVIDTFGLTADQVRTQFPRIFQWLLERVKPERDQNRDRAIRENWWLHARSRGEFRPALDSIPRFIATGQVAKHRIFQWLDAKILPDDKLIAIASADPFHLGVLSSSVHITWALASGGLLEDRPVYSKSTCFETFPFPSDDTCLTPALSDRIRTLAEQIDAHRKARQAVHAELTLTGLYNVLEKLRTGDALTAKEKLLHEQGLVSVLKSLHDELDTAVLQAYNWSDLTLPADAGTLLERLVELNASRAAEESGGKVRWLRPDFQQHQLTQVNVLDIAADNKVINDADKEISLSAPKGVIARPWPAGLTEQIKAVAEVFVQTSRTLTIDEVAAHFSGRGRWRERLPTLLNTLVALGRLHQDADSRWRDMMR</sequence>
<dbReference type="EMBL" id="JANUGW010000003">
    <property type="protein sequence ID" value="MCS0581010.1"/>
    <property type="molecule type" value="Genomic_DNA"/>
</dbReference>
<comment type="caution">
    <text evidence="10">The sequence shown here is derived from an EMBL/GenBank/DDBJ whole genome shotgun (WGS) entry which is preliminary data.</text>
</comment>
<dbReference type="Gene3D" id="3.40.50.150">
    <property type="entry name" value="Vaccinia Virus protein VP39"/>
    <property type="match status" value="1"/>
</dbReference>
<evidence type="ECO:0000259" key="6">
    <source>
        <dbReference type="Pfam" id="PF20464"/>
    </source>
</evidence>
<evidence type="ECO:0000256" key="3">
    <source>
        <dbReference type="ARBA" id="ARBA00022679"/>
    </source>
</evidence>
<evidence type="ECO:0000256" key="5">
    <source>
        <dbReference type="SAM" id="MobiDB-lite"/>
    </source>
</evidence>
<keyword evidence="2 10" id="KW-0489">Methyltransferase</keyword>
<dbReference type="Pfam" id="PF20473">
    <property type="entry name" value="MmeI_Mtase"/>
    <property type="match status" value="1"/>
</dbReference>
<evidence type="ECO:0000259" key="8">
    <source>
        <dbReference type="Pfam" id="PF20466"/>
    </source>
</evidence>
<dbReference type="Proteomes" id="UP001204151">
    <property type="component" value="Unassembled WGS sequence"/>
</dbReference>
<feature type="domain" description="MmeI-like DNA-methyltransferase" evidence="9">
    <location>
        <begin position="407"/>
        <end position="701"/>
    </location>
</feature>
<organism evidence="10 11">
    <name type="scientific">Massilia pinisoli</name>
    <dbReference type="NCBI Taxonomy" id="1772194"/>
    <lineage>
        <taxon>Bacteria</taxon>
        <taxon>Pseudomonadati</taxon>
        <taxon>Pseudomonadota</taxon>
        <taxon>Betaproteobacteria</taxon>
        <taxon>Burkholderiales</taxon>
        <taxon>Oxalobacteraceae</taxon>
        <taxon>Telluria group</taxon>
        <taxon>Massilia</taxon>
    </lineage>
</organism>
<accession>A0ABT1ZM82</accession>
<comment type="catalytic activity">
    <reaction evidence="4">
        <text>a 2'-deoxyadenosine in DNA + S-adenosyl-L-methionine = an N(6)-methyl-2'-deoxyadenosine in DNA + S-adenosyl-L-homocysteine + H(+)</text>
        <dbReference type="Rhea" id="RHEA:15197"/>
        <dbReference type="Rhea" id="RHEA-COMP:12418"/>
        <dbReference type="Rhea" id="RHEA-COMP:12419"/>
        <dbReference type="ChEBI" id="CHEBI:15378"/>
        <dbReference type="ChEBI" id="CHEBI:57856"/>
        <dbReference type="ChEBI" id="CHEBI:59789"/>
        <dbReference type="ChEBI" id="CHEBI:90615"/>
        <dbReference type="ChEBI" id="CHEBI:90616"/>
        <dbReference type="EC" id="2.1.1.72"/>
    </reaction>
</comment>
<dbReference type="PROSITE" id="PS00092">
    <property type="entry name" value="N6_MTASE"/>
    <property type="match status" value="1"/>
</dbReference>
<dbReference type="GO" id="GO:0032259">
    <property type="term" value="P:methylation"/>
    <property type="evidence" value="ECO:0007669"/>
    <property type="project" value="UniProtKB-KW"/>
</dbReference>
<dbReference type="InterPro" id="IPR029063">
    <property type="entry name" value="SAM-dependent_MTases_sf"/>
</dbReference>
<feature type="compositionally biased region" description="Polar residues" evidence="5">
    <location>
        <begin position="547"/>
        <end position="559"/>
    </location>
</feature>
<feature type="domain" description="MmeI-like target recognition" evidence="8">
    <location>
        <begin position="766"/>
        <end position="943"/>
    </location>
</feature>
<feature type="domain" description="MmeI-like helicase spacer" evidence="7">
    <location>
        <begin position="210"/>
        <end position="282"/>
    </location>
</feature>
<evidence type="ECO:0000256" key="1">
    <source>
        <dbReference type="ARBA" id="ARBA00011900"/>
    </source>
</evidence>
<protein>
    <recommendedName>
        <fullName evidence="1">site-specific DNA-methyltransferase (adenine-specific)</fullName>
        <ecNumber evidence="1">2.1.1.72</ecNumber>
    </recommendedName>
</protein>
<name>A0ABT1ZM82_9BURK</name>
<dbReference type="RefSeq" id="WP_258815633.1">
    <property type="nucleotide sequence ID" value="NZ_JANUGW010000003.1"/>
</dbReference>
<evidence type="ECO:0000259" key="9">
    <source>
        <dbReference type="Pfam" id="PF20473"/>
    </source>
</evidence>
<dbReference type="InterPro" id="IPR046819">
    <property type="entry name" value="MmeI_hel"/>
</dbReference>
<dbReference type="InterPro" id="IPR046816">
    <property type="entry name" value="MmeI_Mtase"/>
</dbReference>
<keyword evidence="11" id="KW-1185">Reference proteome</keyword>
<feature type="domain" description="MmeI-like N-terminal" evidence="6">
    <location>
        <begin position="8"/>
        <end position="204"/>
    </location>
</feature>
<proteinExistence type="predicted"/>
<keyword evidence="3" id="KW-0808">Transferase</keyword>
<dbReference type="Pfam" id="PF20466">
    <property type="entry name" value="MmeI_TRD"/>
    <property type="match status" value="1"/>
</dbReference>
<dbReference type="InterPro" id="IPR002052">
    <property type="entry name" value="DNA_methylase_N6_adenine_CS"/>
</dbReference>
<evidence type="ECO:0000259" key="7">
    <source>
        <dbReference type="Pfam" id="PF20465"/>
    </source>
</evidence>
<dbReference type="SUPFAM" id="SSF53335">
    <property type="entry name" value="S-adenosyl-L-methionine-dependent methyltransferases"/>
    <property type="match status" value="1"/>
</dbReference>
<reference evidence="10 11" key="1">
    <citation type="submission" date="2022-08" db="EMBL/GenBank/DDBJ databases">
        <title>Reclassification of Massilia species as members of the genera Telluria, Duganella, Pseudoduganella, Mokoshia gen. nov. and Zemynaea gen. nov. using orthogonal and non-orthogonal genome-based approaches.</title>
        <authorList>
            <person name="Bowman J.P."/>
        </authorList>
    </citation>
    <scope>NUCLEOTIDE SEQUENCE [LARGE SCALE GENOMIC DNA]</scope>
    <source>
        <strain evidence="10 11">JCM 31316</strain>
    </source>
</reference>
<evidence type="ECO:0000313" key="10">
    <source>
        <dbReference type="EMBL" id="MCS0581010.1"/>
    </source>
</evidence>
<evidence type="ECO:0000256" key="2">
    <source>
        <dbReference type="ARBA" id="ARBA00022603"/>
    </source>
</evidence>
<dbReference type="EC" id="2.1.1.72" evidence="1"/>
<dbReference type="Pfam" id="PF20464">
    <property type="entry name" value="MmeI_N"/>
    <property type="match status" value="1"/>
</dbReference>
<evidence type="ECO:0000256" key="4">
    <source>
        <dbReference type="ARBA" id="ARBA00047942"/>
    </source>
</evidence>
<evidence type="ECO:0000313" key="11">
    <source>
        <dbReference type="Proteomes" id="UP001204151"/>
    </source>
</evidence>
<dbReference type="GO" id="GO:0008168">
    <property type="term" value="F:methyltransferase activity"/>
    <property type="evidence" value="ECO:0007669"/>
    <property type="project" value="UniProtKB-KW"/>
</dbReference>
<dbReference type="InterPro" id="IPR046820">
    <property type="entry name" value="MmeI_TRD"/>
</dbReference>
<dbReference type="Pfam" id="PF20465">
    <property type="entry name" value="MmeI_hel"/>
    <property type="match status" value="1"/>
</dbReference>
<dbReference type="InterPro" id="IPR050953">
    <property type="entry name" value="N4_N6_ade-DNA_methylase"/>
</dbReference>
<dbReference type="PANTHER" id="PTHR33841:SF1">
    <property type="entry name" value="DNA METHYLTRANSFERASE A"/>
    <property type="match status" value="1"/>
</dbReference>
<dbReference type="InterPro" id="IPR046817">
    <property type="entry name" value="MmeI_N"/>
</dbReference>
<dbReference type="PANTHER" id="PTHR33841">
    <property type="entry name" value="DNA METHYLTRANSFERASE YEEA-RELATED"/>
    <property type="match status" value="1"/>
</dbReference>
<feature type="region of interest" description="Disordered" evidence="5">
    <location>
        <begin position="543"/>
        <end position="562"/>
    </location>
</feature>
<gene>
    <name evidence="10" type="ORF">NX784_05360</name>
</gene>